<evidence type="ECO:0000256" key="1">
    <source>
        <dbReference type="SAM" id="Phobius"/>
    </source>
</evidence>
<feature type="transmembrane region" description="Helical" evidence="1">
    <location>
        <begin position="29"/>
        <end position="48"/>
    </location>
</feature>
<evidence type="ECO:0000313" key="3">
    <source>
        <dbReference type="Proteomes" id="UP000276542"/>
    </source>
</evidence>
<proteinExistence type="predicted"/>
<protein>
    <submittedName>
        <fullName evidence="2">Uncharacterized protein</fullName>
    </submittedName>
</protein>
<dbReference type="InterPro" id="IPR056918">
    <property type="entry name" value="8xMP"/>
</dbReference>
<accession>A0A3A5H7E5</accession>
<feature type="transmembrane region" description="Helical" evidence="1">
    <location>
        <begin position="60"/>
        <end position="79"/>
    </location>
</feature>
<name>A0A3A5H7E5_9ACTN</name>
<dbReference type="OrthoDB" id="3773715at2"/>
<dbReference type="Pfam" id="PF24838">
    <property type="entry name" value="8xMP"/>
    <property type="match status" value="1"/>
</dbReference>
<dbReference type="EMBL" id="QYRP01000002">
    <property type="protein sequence ID" value="RJS45325.1"/>
    <property type="molecule type" value="Genomic_DNA"/>
</dbReference>
<comment type="caution">
    <text evidence="2">The sequence shown here is derived from an EMBL/GenBank/DDBJ whole genome shotgun (WGS) entry which is preliminary data.</text>
</comment>
<sequence>MSTPGADPGLLDLYKLAVEMADRVSARRGAANTFFLSVQGAVVAALGFLSSQSPEPAKRYLIAMCVVGVAASLVWFLLLRSYRDLNRAKFEVILRLEHDLPVALFADEWSSLKKDPIARWRGRYAELGSVERLGPALFGAIDLVLASFILFS</sequence>
<dbReference type="Proteomes" id="UP000276542">
    <property type="component" value="Unassembled WGS sequence"/>
</dbReference>
<evidence type="ECO:0000313" key="2">
    <source>
        <dbReference type="EMBL" id="RJS45325.1"/>
    </source>
</evidence>
<gene>
    <name evidence="2" type="ORF">D4739_03240</name>
</gene>
<reference evidence="3" key="1">
    <citation type="submission" date="2018-09" db="EMBL/GenBank/DDBJ databases">
        <authorList>
            <person name="Zhu H."/>
        </authorList>
    </citation>
    <scope>NUCLEOTIDE SEQUENCE [LARGE SCALE GENOMIC DNA]</scope>
    <source>
        <strain evidence="3">K1W22B-1</strain>
    </source>
</reference>
<feature type="transmembrane region" description="Helical" evidence="1">
    <location>
        <begin position="133"/>
        <end position="151"/>
    </location>
</feature>
<organism evidence="2 3">
    <name type="scientific">Nocardioides cavernaquae</name>
    <dbReference type="NCBI Taxonomy" id="2321396"/>
    <lineage>
        <taxon>Bacteria</taxon>
        <taxon>Bacillati</taxon>
        <taxon>Actinomycetota</taxon>
        <taxon>Actinomycetes</taxon>
        <taxon>Propionibacteriales</taxon>
        <taxon>Nocardioidaceae</taxon>
        <taxon>Nocardioides</taxon>
    </lineage>
</organism>
<keyword evidence="1" id="KW-1133">Transmembrane helix</keyword>
<dbReference type="AlphaFoldDB" id="A0A3A5H7E5"/>
<keyword evidence="1" id="KW-0812">Transmembrane</keyword>
<keyword evidence="3" id="KW-1185">Reference proteome</keyword>
<keyword evidence="1" id="KW-0472">Membrane</keyword>